<gene>
    <name evidence="2" type="ORF">ACFSKW_39645</name>
</gene>
<evidence type="ECO:0000313" key="3">
    <source>
        <dbReference type="Proteomes" id="UP001597368"/>
    </source>
</evidence>
<proteinExistence type="predicted"/>
<keyword evidence="3" id="KW-1185">Reference proteome</keyword>
<keyword evidence="1" id="KW-0732">Signal</keyword>
<accession>A0ABW4T9A3</accession>
<name>A0ABW4T9A3_9ACTN</name>
<dbReference type="Proteomes" id="UP001597368">
    <property type="component" value="Unassembled WGS sequence"/>
</dbReference>
<feature type="chain" id="PRO_5046873243" evidence="1">
    <location>
        <begin position="23"/>
        <end position="197"/>
    </location>
</feature>
<evidence type="ECO:0000313" key="2">
    <source>
        <dbReference type="EMBL" id="MFD1937600.1"/>
    </source>
</evidence>
<feature type="signal peptide" evidence="1">
    <location>
        <begin position="1"/>
        <end position="22"/>
    </location>
</feature>
<protein>
    <submittedName>
        <fullName evidence="2">Uncharacterized protein</fullName>
    </submittedName>
</protein>
<comment type="caution">
    <text evidence="2">The sequence shown here is derived from an EMBL/GenBank/DDBJ whole genome shotgun (WGS) entry which is preliminary data.</text>
</comment>
<dbReference type="RefSeq" id="WP_379578932.1">
    <property type="nucleotide sequence ID" value="NZ_JBHUFV010000061.1"/>
</dbReference>
<evidence type="ECO:0000256" key="1">
    <source>
        <dbReference type="SAM" id="SignalP"/>
    </source>
</evidence>
<organism evidence="2 3">
    <name type="scientific">Nonomuraea mangrovi</name>
    <dbReference type="NCBI Taxonomy" id="2316207"/>
    <lineage>
        <taxon>Bacteria</taxon>
        <taxon>Bacillati</taxon>
        <taxon>Actinomycetota</taxon>
        <taxon>Actinomycetes</taxon>
        <taxon>Streptosporangiales</taxon>
        <taxon>Streptosporangiaceae</taxon>
        <taxon>Nonomuraea</taxon>
    </lineage>
</organism>
<sequence>MIRTTARVVAVLALAATTTTGAAGAAAAPTRSASAPTTTAAIKGWARMYFPAPGNDVQVTVDAHGEYTSASPAFPTRAWGTFRIYHAVQEPGKPRLVNWGEVKVDCLTTGGPIATVTGTLVRATPGGPWEDLVKRRIRMGVSFYVARKGAGPSRIGLAGATAKGEPLLTRCMAPAPDAPVTKGGYTLTEKGPLDTSQ</sequence>
<reference evidence="3" key="1">
    <citation type="journal article" date="2019" name="Int. J. Syst. Evol. Microbiol.">
        <title>The Global Catalogue of Microorganisms (GCM) 10K type strain sequencing project: providing services to taxonomists for standard genome sequencing and annotation.</title>
        <authorList>
            <consortium name="The Broad Institute Genomics Platform"/>
            <consortium name="The Broad Institute Genome Sequencing Center for Infectious Disease"/>
            <person name="Wu L."/>
            <person name="Ma J."/>
        </authorList>
    </citation>
    <scope>NUCLEOTIDE SEQUENCE [LARGE SCALE GENOMIC DNA]</scope>
    <source>
        <strain evidence="3">ICMP 6774ER</strain>
    </source>
</reference>
<dbReference type="EMBL" id="JBHUFV010000061">
    <property type="protein sequence ID" value="MFD1937600.1"/>
    <property type="molecule type" value="Genomic_DNA"/>
</dbReference>